<sequence length="1148" mass="128604">MKIANEMLDSVRDDPNLLQRVITGDEAWFMFSSIAEAWCIMSSCHRVRTVNKEYYLQVMRNLREAIRQKLPDLWKNKNWLLHHDNAPAHKSLLVRDFFGQNQHTNDAAQPPYSPDLAPLVHREIATNTAPDQTLLQTSVVARSAKLSEVWRTPDDDNVSREIRRCRISRLVKLPNLNLNVSATEAKPVLTNNKSKASFINLAPLSENIFIVKPINPKANPREILKVVHKDKPSMMSSRDVAVFIKVSGKVIFHTKTTRGTKLLATKLSTMPKSLSYHERPNILLRLFLLRLDKYTQNKEICAVSASTTQYKQFQKFISHSFGSFSENRFGYVHTISAEGVLTKFIQFIDERRAHWSKTLAINLDIGKAFDTVRRPAIIKDFERLACPHSLIFLKQRFFGRPSRTELFTLKLCWVCGENGVNDNDLADRKQKYPYFCLTTFILHLASNSYAKSIAFGCSSAMDKNIFPRLLDLISQVNCLHSKPALDISTKLHNREVTTTILPSWKNHRQLVDSPLFRCPAILRQRMQTNILLGLTYHNPISVAKPPDLTSAWRFLANWFYSAVNLGQYFDQEHRDSPHKFPETIKLIRFSRAKRSFKKAKNTKSHWGPALRFARDVIERNIPNAGFIPTFRPGHGLEDNAVAIMASAKTRIYKHFLGLEMRGVQEGSLLPNGQNTDQRTLVAMTLTAALSSRGSPLTDFLPRGSPGGGRKWCSGGLTLSFPPCPTAHFCSPFCVLLRKYPLTTAHSLNKVVAYYKGKALEAIGAVWEVLTKSKMNSLNAAMKLFDSTILPHMLYAAPFWALDKLKVVDQVQNIFIRRYLNLPKYTSGFMLRMECGRVSLEVVIIKQILRFWFRIMKMEESRLPRIFLAHHWTLHNLQRAGCKFAVNLSTILDSKGFSFLKDCTDYTDLSNNSAQATKCNINGVDVSNNISQATKGNINGVYISNNIAQATKCNKNGLDVSNISAQATKCKSVVDVSNNYIQATKCKVNGVDLSNESAQATKCNINGVDLSNKSSQATKCKINGVDVSNKIAQATKCKINVDLSNNSAQAPKCKTVVNVSNNSSQARKCNINGVDVSKNSAQASKCNIKGVDLSKNSAQATKCNINGVDVSKNISQATKCNINGVDISNNISQAAKCNINGVDISNNSV</sequence>
<dbReference type="PANTHER" id="PTHR46060">
    <property type="entry name" value="MARINER MOS1 TRANSPOSASE-LIKE PROTEIN"/>
    <property type="match status" value="1"/>
</dbReference>
<dbReference type="PANTHER" id="PTHR46060:SF1">
    <property type="entry name" value="MARINER MOS1 TRANSPOSASE-LIKE PROTEIN"/>
    <property type="match status" value="1"/>
</dbReference>
<keyword evidence="2" id="KW-1185">Reference proteome</keyword>
<dbReference type="Gene3D" id="3.30.420.10">
    <property type="entry name" value="Ribonuclease H-like superfamily/Ribonuclease H"/>
    <property type="match status" value="1"/>
</dbReference>
<dbReference type="EMBL" id="CP092875">
    <property type="protein sequence ID" value="UYV75887.1"/>
    <property type="molecule type" value="Genomic_DNA"/>
</dbReference>
<reference evidence="1 2" key="1">
    <citation type="submission" date="2022-01" db="EMBL/GenBank/DDBJ databases">
        <title>A chromosomal length assembly of Cordylochernes scorpioides.</title>
        <authorList>
            <person name="Zeh D."/>
            <person name="Zeh J."/>
        </authorList>
    </citation>
    <scope>NUCLEOTIDE SEQUENCE [LARGE SCALE GENOMIC DNA]</scope>
    <source>
        <strain evidence="1">IN4F17</strain>
        <tissue evidence="1">Whole Body</tissue>
    </source>
</reference>
<organism evidence="1 2">
    <name type="scientific">Cordylochernes scorpioides</name>
    <dbReference type="NCBI Taxonomy" id="51811"/>
    <lineage>
        <taxon>Eukaryota</taxon>
        <taxon>Metazoa</taxon>
        <taxon>Ecdysozoa</taxon>
        <taxon>Arthropoda</taxon>
        <taxon>Chelicerata</taxon>
        <taxon>Arachnida</taxon>
        <taxon>Pseudoscorpiones</taxon>
        <taxon>Cheliferoidea</taxon>
        <taxon>Chernetidae</taxon>
        <taxon>Cordylochernes</taxon>
    </lineage>
</organism>
<name>A0ABY6L6P6_9ARAC</name>
<protein>
    <submittedName>
        <fullName evidence="1">CLCN3</fullName>
    </submittedName>
</protein>
<dbReference type="InterPro" id="IPR036397">
    <property type="entry name" value="RNaseH_sf"/>
</dbReference>
<gene>
    <name evidence="1" type="ORF">LAZ67_13001677</name>
</gene>
<accession>A0ABY6L6P6</accession>
<proteinExistence type="predicted"/>
<evidence type="ECO:0000313" key="1">
    <source>
        <dbReference type="EMBL" id="UYV75887.1"/>
    </source>
</evidence>
<evidence type="ECO:0000313" key="2">
    <source>
        <dbReference type="Proteomes" id="UP001235939"/>
    </source>
</evidence>
<dbReference type="Proteomes" id="UP001235939">
    <property type="component" value="Chromosome 13"/>
</dbReference>
<dbReference type="InterPro" id="IPR052709">
    <property type="entry name" value="Transposase-MT_Hybrid"/>
</dbReference>